<evidence type="ECO:0000313" key="3">
    <source>
        <dbReference type="Proteomes" id="UP000613401"/>
    </source>
</evidence>
<comment type="caution">
    <text evidence="2">The sequence shown here is derived from an EMBL/GenBank/DDBJ whole genome shotgun (WGS) entry which is preliminary data.</text>
</comment>
<evidence type="ECO:0000256" key="1">
    <source>
        <dbReference type="SAM" id="Phobius"/>
    </source>
</evidence>
<reference evidence="2" key="2">
    <citation type="submission" date="2020-03" db="EMBL/GenBank/DDBJ databases">
        <authorList>
            <person name="Fu F.-F."/>
            <person name="Chen J."/>
        </authorList>
    </citation>
    <scope>NUCLEOTIDE SEQUENCE</scope>
    <source>
        <strain evidence="2">Lc1</strain>
    </source>
</reference>
<keyword evidence="1" id="KW-1133">Transmembrane helix</keyword>
<keyword evidence="1" id="KW-0472">Membrane</keyword>
<feature type="transmembrane region" description="Helical" evidence="1">
    <location>
        <begin position="98"/>
        <end position="115"/>
    </location>
</feature>
<accession>A0A8H4CS10</accession>
<dbReference type="AlphaFoldDB" id="A0A8H4CS10"/>
<dbReference type="RefSeq" id="XP_045267911.1">
    <property type="nucleotide sequence ID" value="XM_045410853.1"/>
</dbReference>
<dbReference type="EMBL" id="WVTB01000017">
    <property type="protein sequence ID" value="KAF3808752.1"/>
    <property type="molecule type" value="Genomic_DNA"/>
</dbReference>
<proteinExistence type="predicted"/>
<sequence length="136" mass="14878">MVDCLPIKGMVGGLIYLGVCNKTSNWAWMAGLMRNRNEPEILAEFLQIKQTIELESQLSQRSSWKSLVSLVIGTMVIAASFATLAILQQRIEATNEAASAKGTVAVCFVFYWAAFSSYTQRARGVGVGQALHVGYQ</sequence>
<name>A0A8H4CS10_COLGL</name>
<gene>
    <name evidence="2" type="ORF">GCG54_00010943</name>
</gene>
<dbReference type="GeneID" id="69018069"/>
<feature type="transmembrane region" description="Helical" evidence="1">
    <location>
        <begin position="67"/>
        <end position="86"/>
    </location>
</feature>
<dbReference type="Proteomes" id="UP000613401">
    <property type="component" value="Unassembled WGS sequence"/>
</dbReference>
<protein>
    <submittedName>
        <fullName evidence="2">Uncharacterized protein</fullName>
    </submittedName>
</protein>
<keyword evidence="3" id="KW-1185">Reference proteome</keyword>
<reference evidence="2" key="1">
    <citation type="journal article" date="2020" name="Phytopathology">
        <title>Genome sequence and comparative analysis of Colletotrichum gloeosporioides isolated from Liriodendron leaves.</title>
        <authorList>
            <person name="Fu F.F."/>
            <person name="Hao Z."/>
            <person name="Wang P."/>
            <person name="Lu Y."/>
            <person name="Xue L.J."/>
            <person name="Wei G."/>
            <person name="Tian Y."/>
            <person name="Baishi H."/>
            <person name="Xu H."/>
            <person name="Shi J."/>
            <person name="Cheng T."/>
            <person name="Wang G."/>
            <person name="Yi Y."/>
            <person name="Chen J."/>
        </authorList>
    </citation>
    <scope>NUCLEOTIDE SEQUENCE</scope>
    <source>
        <strain evidence="2">Lc1</strain>
    </source>
</reference>
<evidence type="ECO:0000313" key="2">
    <source>
        <dbReference type="EMBL" id="KAF3808752.1"/>
    </source>
</evidence>
<keyword evidence="1" id="KW-0812">Transmembrane</keyword>
<organism evidence="2 3">
    <name type="scientific">Colletotrichum gloeosporioides</name>
    <name type="common">Anthracnose fungus</name>
    <name type="synonym">Glomerella cingulata</name>
    <dbReference type="NCBI Taxonomy" id="474922"/>
    <lineage>
        <taxon>Eukaryota</taxon>
        <taxon>Fungi</taxon>
        <taxon>Dikarya</taxon>
        <taxon>Ascomycota</taxon>
        <taxon>Pezizomycotina</taxon>
        <taxon>Sordariomycetes</taxon>
        <taxon>Hypocreomycetidae</taxon>
        <taxon>Glomerellales</taxon>
        <taxon>Glomerellaceae</taxon>
        <taxon>Colletotrichum</taxon>
        <taxon>Colletotrichum gloeosporioides species complex</taxon>
    </lineage>
</organism>